<feature type="domain" description="Endonuclease/exonuclease/phosphatase" evidence="9">
    <location>
        <begin position="15"/>
        <end position="262"/>
    </location>
</feature>
<dbReference type="SUPFAM" id="SSF56219">
    <property type="entry name" value="DNase I-like"/>
    <property type="match status" value="1"/>
</dbReference>
<dbReference type="NCBIfam" id="TIGR00195">
    <property type="entry name" value="exoDNase_III"/>
    <property type="match status" value="1"/>
</dbReference>
<dbReference type="GO" id="GO:0046872">
    <property type="term" value="F:metal ion binding"/>
    <property type="evidence" value="ECO:0007669"/>
    <property type="project" value="UniProtKB-KW"/>
</dbReference>
<feature type="active site" evidence="6">
    <location>
        <position position="120"/>
    </location>
</feature>
<evidence type="ECO:0000259" key="9">
    <source>
        <dbReference type="Pfam" id="PF03372"/>
    </source>
</evidence>
<feature type="site" description="Important for catalytic activity" evidence="8">
    <location>
        <position position="232"/>
    </location>
</feature>
<organism evidence="10 11">
    <name type="scientific">Bradyrhizobium guangdongense</name>
    <dbReference type="NCBI Taxonomy" id="1325090"/>
    <lineage>
        <taxon>Bacteria</taxon>
        <taxon>Pseudomonadati</taxon>
        <taxon>Pseudomonadota</taxon>
        <taxon>Alphaproteobacteria</taxon>
        <taxon>Hyphomicrobiales</taxon>
        <taxon>Nitrobacteraceae</taxon>
        <taxon>Bradyrhizobium</taxon>
    </lineage>
</organism>
<feature type="binding site" evidence="7">
    <location>
        <position position="163"/>
    </location>
    <ligand>
        <name>Mg(2+)</name>
        <dbReference type="ChEBI" id="CHEBI:18420"/>
        <label>1</label>
    </ligand>
</feature>
<evidence type="ECO:0000313" key="11">
    <source>
        <dbReference type="Proteomes" id="UP000625079"/>
    </source>
</evidence>
<gene>
    <name evidence="10" type="ORF">GCM10010987_74460</name>
</gene>
<feature type="active site" description="Proton donor/acceptor" evidence="6">
    <location>
        <position position="161"/>
    </location>
</feature>
<accession>A0AA87WGA5</accession>
<protein>
    <submittedName>
        <fullName evidence="10">Exodeoxyribonuclease III</fullName>
    </submittedName>
</protein>
<dbReference type="GO" id="GO:0006281">
    <property type="term" value="P:DNA repair"/>
    <property type="evidence" value="ECO:0007669"/>
    <property type="project" value="InterPro"/>
</dbReference>
<feature type="site" description="Transition state stabilizer" evidence="8">
    <location>
        <position position="163"/>
    </location>
</feature>
<dbReference type="GO" id="GO:0004519">
    <property type="term" value="F:endonuclease activity"/>
    <property type="evidence" value="ECO:0007669"/>
    <property type="project" value="InterPro"/>
</dbReference>
<evidence type="ECO:0000256" key="7">
    <source>
        <dbReference type="PIRSR" id="PIRSR604808-2"/>
    </source>
</evidence>
<dbReference type="EMBL" id="BMHC01000031">
    <property type="protein sequence ID" value="GGI33453.1"/>
    <property type="molecule type" value="Genomic_DNA"/>
</dbReference>
<keyword evidence="3 7" id="KW-0479">Metal-binding</keyword>
<reference evidence="10" key="1">
    <citation type="journal article" date="2014" name="Int. J. Syst. Evol. Microbiol.">
        <title>Complete genome sequence of Corynebacterium casei LMG S-19264T (=DSM 44701T), isolated from a smear-ripened cheese.</title>
        <authorList>
            <consortium name="US DOE Joint Genome Institute (JGI-PGF)"/>
            <person name="Walter F."/>
            <person name="Albersmeier A."/>
            <person name="Kalinowski J."/>
            <person name="Ruckert C."/>
        </authorList>
    </citation>
    <scope>NUCLEOTIDE SEQUENCE</scope>
    <source>
        <strain evidence="10">CGMCC 1.15034</strain>
    </source>
</reference>
<dbReference type="PROSITE" id="PS51435">
    <property type="entry name" value="AP_NUCLEASE_F1_4"/>
    <property type="match status" value="1"/>
</dbReference>
<dbReference type="InterPro" id="IPR036691">
    <property type="entry name" value="Endo/exonu/phosph_ase_sf"/>
</dbReference>
<dbReference type="CDD" id="cd09086">
    <property type="entry name" value="ExoIII-like_AP-endo"/>
    <property type="match status" value="1"/>
</dbReference>
<feature type="active site" description="Proton acceptor" evidence="6">
    <location>
        <position position="262"/>
    </location>
</feature>
<feature type="site" description="Interaction with DNA substrate" evidence="8">
    <location>
        <position position="262"/>
    </location>
</feature>
<dbReference type="PANTHER" id="PTHR43250">
    <property type="entry name" value="EXODEOXYRIBONUCLEASE III"/>
    <property type="match status" value="1"/>
</dbReference>
<feature type="binding site" evidence="7">
    <location>
        <position position="18"/>
    </location>
    <ligand>
        <name>Mg(2+)</name>
        <dbReference type="ChEBI" id="CHEBI:18420"/>
        <label>1</label>
    </ligand>
</feature>
<keyword evidence="7" id="KW-0464">Manganese</keyword>
<evidence type="ECO:0000256" key="8">
    <source>
        <dbReference type="PIRSR" id="PIRSR604808-3"/>
    </source>
</evidence>
<comment type="cofactor">
    <cofactor evidence="1">
        <name>Mn(2+)</name>
        <dbReference type="ChEBI" id="CHEBI:29035"/>
    </cofactor>
</comment>
<dbReference type="PANTHER" id="PTHR43250:SF2">
    <property type="entry name" value="EXODEOXYRIBONUCLEASE III"/>
    <property type="match status" value="1"/>
</dbReference>
<comment type="cofactor">
    <cofactor evidence="7">
        <name>Mg(2+)</name>
        <dbReference type="ChEBI" id="CHEBI:18420"/>
    </cofactor>
    <cofactor evidence="7">
        <name>Mn(2+)</name>
        <dbReference type="ChEBI" id="CHEBI:29035"/>
    </cofactor>
    <text evidence="7">Probably binds two magnesium or manganese ions per subunit.</text>
</comment>
<dbReference type="Gene3D" id="3.60.10.10">
    <property type="entry name" value="Endonuclease/exonuclease/phosphatase"/>
    <property type="match status" value="1"/>
</dbReference>
<dbReference type="InterPro" id="IPR020848">
    <property type="entry name" value="AP_endonuclease_F1_CS"/>
</dbReference>
<reference evidence="10" key="2">
    <citation type="submission" date="2022-12" db="EMBL/GenBank/DDBJ databases">
        <authorList>
            <person name="Sun Q."/>
            <person name="Zhou Y."/>
        </authorList>
    </citation>
    <scope>NUCLEOTIDE SEQUENCE</scope>
    <source>
        <strain evidence="10">CGMCC 1.15034</strain>
    </source>
</reference>
<dbReference type="GO" id="GO:0003677">
    <property type="term" value="F:DNA binding"/>
    <property type="evidence" value="ECO:0007669"/>
    <property type="project" value="InterPro"/>
</dbReference>
<dbReference type="PROSITE" id="PS00726">
    <property type="entry name" value="AP_NUCLEASE_F1_1"/>
    <property type="match status" value="1"/>
</dbReference>
<keyword evidence="4" id="KW-0378">Hydrolase</keyword>
<feature type="binding site" evidence="7">
    <location>
        <position position="261"/>
    </location>
    <ligand>
        <name>Mg(2+)</name>
        <dbReference type="ChEBI" id="CHEBI:18420"/>
        <label>1</label>
    </ligand>
</feature>
<dbReference type="Proteomes" id="UP000625079">
    <property type="component" value="Unassembled WGS sequence"/>
</dbReference>
<dbReference type="NCBIfam" id="TIGR00633">
    <property type="entry name" value="xth"/>
    <property type="match status" value="1"/>
</dbReference>
<dbReference type="AlphaFoldDB" id="A0AA87WGA5"/>
<name>A0AA87WGA5_9BRAD</name>
<dbReference type="InterPro" id="IPR020847">
    <property type="entry name" value="AP_endonuclease_F1_BS"/>
</dbReference>
<evidence type="ECO:0000256" key="1">
    <source>
        <dbReference type="ARBA" id="ARBA00001936"/>
    </source>
</evidence>
<dbReference type="InterPro" id="IPR005135">
    <property type="entry name" value="Endo/exonuclease/phosphatase"/>
</dbReference>
<comment type="caution">
    <text evidence="10">The sequence shown here is derived from an EMBL/GenBank/DDBJ whole genome shotgun (WGS) entry which is preliminary data.</text>
</comment>
<dbReference type="GO" id="GO:0008311">
    <property type="term" value="F:double-stranded DNA 3'-5' DNA exonuclease activity"/>
    <property type="evidence" value="ECO:0007669"/>
    <property type="project" value="InterPro"/>
</dbReference>
<sequence length="274" mass="30828">MALGPEPADMPIRVATWNVNSVRQRIDLLLAWLKECQPDIVCLQEIKCVDEAFPRLEIEALGYNVVTHGQKTFNGVALLSKLKFDETKSGLSGDDEDTHARFLEGVVTLKRGVLRIACLYLPNGNPVGTEKYPYKLKWMSRLLEYSKERLKTEEPLILAGDFNVIPHARDVHNPAAWTEDALFKAETRESFQSLLGLGLTDALRAVTDEPGLYTFWDYQAGAWQKNQGLRIDHLLLSPQASDRLANVGIDSYVRAWEKPSDHVPVWADLDLEAA</sequence>
<dbReference type="Pfam" id="PF03372">
    <property type="entry name" value="Exo_endo_phos"/>
    <property type="match status" value="1"/>
</dbReference>
<feature type="binding site" evidence="7">
    <location>
        <position position="45"/>
    </location>
    <ligand>
        <name>Mg(2+)</name>
        <dbReference type="ChEBI" id="CHEBI:18420"/>
        <label>1</label>
    </ligand>
</feature>
<dbReference type="PROSITE" id="PS00728">
    <property type="entry name" value="AP_NUCLEASE_F1_3"/>
    <property type="match status" value="1"/>
</dbReference>
<evidence type="ECO:0000256" key="5">
    <source>
        <dbReference type="ARBA" id="ARBA00022842"/>
    </source>
</evidence>
<comment type="similarity">
    <text evidence="2">Belongs to the DNA repair enzymes AP/ExoA family.</text>
</comment>
<evidence type="ECO:0000256" key="4">
    <source>
        <dbReference type="ARBA" id="ARBA00022801"/>
    </source>
</evidence>
<evidence type="ECO:0000256" key="2">
    <source>
        <dbReference type="ARBA" id="ARBA00007092"/>
    </source>
</evidence>
<proteinExistence type="inferred from homology"/>
<feature type="binding site" evidence="7">
    <location>
        <position position="262"/>
    </location>
    <ligand>
        <name>Mg(2+)</name>
        <dbReference type="ChEBI" id="CHEBI:18420"/>
        <label>1</label>
    </ligand>
</feature>
<dbReference type="InterPro" id="IPR037493">
    <property type="entry name" value="ExoIII-like"/>
</dbReference>
<dbReference type="InterPro" id="IPR004808">
    <property type="entry name" value="AP_endonuc_1"/>
</dbReference>
<keyword evidence="5 7" id="KW-0460">Magnesium</keyword>
<evidence type="ECO:0000313" key="10">
    <source>
        <dbReference type="EMBL" id="GGI33453.1"/>
    </source>
</evidence>
<evidence type="ECO:0000256" key="3">
    <source>
        <dbReference type="ARBA" id="ARBA00022723"/>
    </source>
</evidence>
<feature type="binding site" evidence="7">
    <location>
        <position position="161"/>
    </location>
    <ligand>
        <name>Mg(2+)</name>
        <dbReference type="ChEBI" id="CHEBI:18420"/>
        <label>1</label>
    </ligand>
</feature>
<evidence type="ECO:0000256" key="6">
    <source>
        <dbReference type="PIRSR" id="PIRSR604808-1"/>
    </source>
</evidence>